<keyword evidence="3" id="KW-1133">Transmembrane helix</keyword>
<keyword evidence="1" id="KW-0175">Coiled coil</keyword>
<evidence type="ECO:0000313" key="4">
    <source>
        <dbReference type="EMBL" id="PIZ43381.1"/>
    </source>
</evidence>
<gene>
    <name evidence="4" type="ORF">COY34_00980</name>
</gene>
<sequence>MSNDRNENSFKGFVKGLALGALVGGVLGVLFAPDKGEKTRRIVRRKMEDLKEKAADFSETLAEKQEDLPGMIAEKVEKISDFLEEKKENSGYSKKKLNPEVEEEQGVTNLEPETLAKKEAAEKVSGVKRRPLKKGIKSFYRRTKRKPR</sequence>
<proteinExistence type="predicted"/>
<accession>A0A2M7TDA5</accession>
<evidence type="ECO:0008006" key="6">
    <source>
        <dbReference type="Google" id="ProtNLM"/>
    </source>
</evidence>
<dbReference type="PANTHER" id="PTHR35792">
    <property type="entry name" value="GENERAL STRESS PROTEIN"/>
    <property type="match status" value="1"/>
</dbReference>
<dbReference type="Pfam" id="PF12732">
    <property type="entry name" value="YtxH"/>
    <property type="match status" value="1"/>
</dbReference>
<feature type="transmembrane region" description="Helical" evidence="3">
    <location>
        <begin position="12"/>
        <end position="32"/>
    </location>
</feature>
<evidence type="ECO:0000256" key="2">
    <source>
        <dbReference type="SAM" id="MobiDB-lite"/>
    </source>
</evidence>
<keyword evidence="3" id="KW-0472">Membrane</keyword>
<feature type="coiled-coil region" evidence="1">
    <location>
        <begin position="40"/>
        <end position="67"/>
    </location>
</feature>
<dbReference type="Proteomes" id="UP000230970">
    <property type="component" value="Unassembled WGS sequence"/>
</dbReference>
<name>A0A2M7TDA5_UNCKA</name>
<keyword evidence="3" id="KW-0812">Transmembrane</keyword>
<evidence type="ECO:0000256" key="1">
    <source>
        <dbReference type="SAM" id="Coils"/>
    </source>
</evidence>
<feature type="region of interest" description="Disordered" evidence="2">
    <location>
        <begin position="88"/>
        <end position="148"/>
    </location>
</feature>
<feature type="compositionally biased region" description="Basic residues" evidence="2">
    <location>
        <begin position="126"/>
        <end position="148"/>
    </location>
</feature>
<evidence type="ECO:0000256" key="3">
    <source>
        <dbReference type="SAM" id="Phobius"/>
    </source>
</evidence>
<comment type="caution">
    <text evidence="4">The sequence shown here is derived from an EMBL/GenBank/DDBJ whole genome shotgun (WGS) entry which is preliminary data.</text>
</comment>
<reference evidence="5" key="1">
    <citation type="submission" date="2017-09" db="EMBL/GenBank/DDBJ databases">
        <title>Depth-based differentiation of microbial function through sediment-hosted aquifers and enrichment of novel symbionts in the deep terrestrial subsurface.</title>
        <authorList>
            <person name="Probst A.J."/>
            <person name="Ladd B."/>
            <person name="Jarett J.K."/>
            <person name="Geller-Mcgrath D.E."/>
            <person name="Sieber C.M.K."/>
            <person name="Emerson J.B."/>
            <person name="Anantharaman K."/>
            <person name="Thomas B.C."/>
            <person name="Malmstrom R."/>
            <person name="Stieglmeier M."/>
            <person name="Klingl A."/>
            <person name="Woyke T."/>
            <person name="Ryan C.M."/>
            <person name="Banfield J.F."/>
        </authorList>
    </citation>
    <scope>NUCLEOTIDE SEQUENCE [LARGE SCALE GENOMIC DNA]</scope>
</reference>
<protein>
    <recommendedName>
        <fullName evidence="6">Gas vesicle protein</fullName>
    </recommendedName>
</protein>
<dbReference type="AlphaFoldDB" id="A0A2M7TDA5"/>
<evidence type="ECO:0000313" key="5">
    <source>
        <dbReference type="Proteomes" id="UP000230970"/>
    </source>
</evidence>
<dbReference type="InterPro" id="IPR052928">
    <property type="entry name" value="Desiccation-related_membrane"/>
</dbReference>
<dbReference type="EMBL" id="PFNJ01000026">
    <property type="protein sequence ID" value="PIZ43381.1"/>
    <property type="molecule type" value="Genomic_DNA"/>
</dbReference>
<dbReference type="InterPro" id="IPR024623">
    <property type="entry name" value="YtxH"/>
</dbReference>
<dbReference type="PANTHER" id="PTHR35792:SF1">
    <property type="entry name" value="SLL0268 PROTEIN"/>
    <property type="match status" value="1"/>
</dbReference>
<organism evidence="4 5">
    <name type="scientific">candidate division WWE3 bacterium CG_4_10_14_0_2_um_filter_42_8</name>
    <dbReference type="NCBI Taxonomy" id="1975074"/>
    <lineage>
        <taxon>Bacteria</taxon>
        <taxon>Katanobacteria</taxon>
    </lineage>
</organism>